<gene>
    <name evidence="1" type="ORF">SR900_08405</name>
</gene>
<reference evidence="1 2" key="1">
    <citation type="submission" date="2023-11" db="EMBL/GenBank/DDBJ databases">
        <title>MicrobeMod: A computational toolkit for identifying prokaryotic methylation and restriction-modification with nanopore sequencing.</title>
        <authorList>
            <person name="Crits-Christoph A."/>
            <person name="Kang S.C."/>
            <person name="Lee H."/>
            <person name="Ostrov N."/>
        </authorList>
    </citation>
    <scope>NUCLEOTIDE SEQUENCE [LARGE SCALE GENOMIC DNA]</scope>
    <source>
        <strain evidence="1 2">DSMZ 16071</strain>
    </source>
</reference>
<sequence length="335" mass="37880">MKQEIESNLSKQLDDQLYSKGFSILTPGKHFVRNINHVFHVVQIVLDKGTSRSEAGYRIKLFADIWSPYLVQSIAELNSFPSKYEPLVGGQVSKVRVCGNGFIDIDKDESIDSSVQDISQLIESMVLPWFELFYDIKSTKNVLSILSTESNEKTLSNKELATLNEKFPCLDSEGLGSYKPSNKTLDSLYLTNYILPIFSNKLSTIGFKQQTSDGKALFVKEIHSNTYCSISFELMDAAFLRVWVHIIKPEMLPYGYWEQLTKQYILPPLIGRPVNVDSICILRTDHKDIRAFIDEKLMYLVGLLSSKEGAIDFIKEVIPGGLLGRSLGEVLETLE</sequence>
<dbReference type="RefSeq" id="WP_018624957.1">
    <property type="nucleotide sequence ID" value="NZ_CP140158.1"/>
</dbReference>
<dbReference type="EMBL" id="CP140158">
    <property type="protein sequence ID" value="WQG84485.1"/>
    <property type="molecule type" value="Genomic_DNA"/>
</dbReference>
<accession>A0ABZ0X1L9</accession>
<protein>
    <submittedName>
        <fullName evidence="1">Uncharacterized protein</fullName>
    </submittedName>
</protein>
<name>A0ABZ0X1L9_9GAMM</name>
<evidence type="ECO:0000313" key="2">
    <source>
        <dbReference type="Proteomes" id="UP001324185"/>
    </source>
</evidence>
<keyword evidence="2" id="KW-1185">Reference proteome</keyword>
<dbReference type="Proteomes" id="UP001324185">
    <property type="component" value="Chromosome"/>
</dbReference>
<evidence type="ECO:0000313" key="1">
    <source>
        <dbReference type="EMBL" id="WQG84485.1"/>
    </source>
</evidence>
<organism evidence="1 2">
    <name type="scientific">Kangiella aquimarina</name>
    <dbReference type="NCBI Taxonomy" id="261965"/>
    <lineage>
        <taxon>Bacteria</taxon>
        <taxon>Pseudomonadati</taxon>
        <taxon>Pseudomonadota</taxon>
        <taxon>Gammaproteobacteria</taxon>
        <taxon>Kangiellales</taxon>
        <taxon>Kangiellaceae</taxon>
        <taxon>Kangiella</taxon>
    </lineage>
</organism>
<dbReference type="InterPro" id="IPR025412">
    <property type="entry name" value="DUF4304"/>
</dbReference>
<dbReference type="Pfam" id="PF14137">
    <property type="entry name" value="DUF4304"/>
    <property type="match status" value="1"/>
</dbReference>
<proteinExistence type="predicted"/>